<dbReference type="GO" id="GO:0004477">
    <property type="term" value="F:methenyltetrahydrofolate cyclohydrolase activity"/>
    <property type="evidence" value="ECO:0007669"/>
    <property type="project" value="UniProtKB-EC"/>
</dbReference>
<dbReference type="PRINTS" id="PR00085">
    <property type="entry name" value="THFDHDRGNASE"/>
</dbReference>
<evidence type="ECO:0000256" key="11">
    <source>
        <dbReference type="ARBA" id="ARBA00036357"/>
    </source>
</evidence>
<evidence type="ECO:0000256" key="9">
    <source>
        <dbReference type="ARBA" id="ARBA00023002"/>
    </source>
</evidence>
<reference evidence="15 16" key="1">
    <citation type="submission" date="2018-10" db="EMBL/GenBank/DDBJ databases">
        <authorList>
            <consortium name="Pathogen Informatics"/>
        </authorList>
    </citation>
    <scope>NUCLEOTIDE SEQUENCE [LARGE SCALE GENOMIC DNA]</scope>
</reference>
<dbReference type="PANTHER" id="PTHR48099:SF5">
    <property type="entry name" value="C-1-TETRAHYDROFOLATE SYNTHASE, CYTOPLASMIC"/>
    <property type="match status" value="1"/>
</dbReference>
<dbReference type="InterPro" id="IPR020631">
    <property type="entry name" value="THF_DH/CycHdrlase_NAD-bd_dom"/>
</dbReference>
<feature type="domain" description="Tetrahydrofolate dehydrogenase/cyclohydrolase catalytic" evidence="13">
    <location>
        <begin position="6"/>
        <end position="115"/>
    </location>
</feature>
<dbReference type="GO" id="GO:0004329">
    <property type="term" value="F:formate-tetrahydrofolate ligase activity"/>
    <property type="evidence" value="ECO:0007669"/>
    <property type="project" value="UniProtKB-EC"/>
</dbReference>
<evidence type="ECO:0000259" key="14">
    <source>
        <dbReference type="Pfam" id="PF02882"/>
    </source>
</evidence>
<dbReference type="CDD" id="cd01080">
    <property type="entry name" value="NAD_bind_m-THF_DH_Cyclohyd"/>
    <property type="match status" value="1"/>
</dbReference>
<dbReference type="Pfam" id="PF00763">
    <property type="entry name" value="THF_DHG_CYH"/>
    <property type="match status" value="1"/>
</dbReference>
<dbReference type="EC" id="1.5.1.5" evidence="4"/>
<dbReference type="Gene3D" id="3.40.50.720">
    <property type="entry name" value="NAD(P)-binding Rossmann-like Domain"/>
    <property type="match status" value="1"/>
</dbReference>
<comment type="catalytic activity">
    <reaction evidence="11">
        <text>(6R)-5,10-methenyltetrahydrofolate + H2O = (6R)-10-formyltetrahydrofolate + H(+)</text>
        <dbReference type="Rhea" id="RHEA:23700"/>
        <dbReference type="ChEBI" id="CHEBI:15377"/>
        <dbReference type="ChEBI" id="CHEBI:15378"/>
        <dbReference type="ChEBI" id="CHEBI:57455"/>
        <dbReference type="ChEBI" id="CHEBI:195366"/>
        <dbReference type="EC" id="3.5.4.9"/>
    </reaction>
</comment>
<name>A0A0R3U699_MESCO</name>
<dbReference type="FunFam" id="3.40.50.720:FF:000006">
    <property type="entry name" value="Bifunctional protein FolD"/>
    <property type="match status" value="1"/>
</dbReference>
<evidence type="ECO:0000256" key="6">
    <source>
        <dbReference type="ARBA" id="ARBA00022563"/>
    </source>
</evidence>
<evidence type="ECO:0000256" key="3">
    <source>
        <dbReference type="ARBA" id="ARBA00012776"/>
    </source>
</evidence>
<evidence type="ECO:0000256" key="5">
    <source>
        <dbReference type="ARBA" id="ARBA00017592"/>
    </source>
</evidence>
<feature type="domain" description="Tetrahydrofolate dehydrogenase/cyclohydrolase NAD(P)-binding" evidence="14">
    <location>
        <begin position="144"/>
        <end position="295"/>
    </location>
</feature>
<dbReference type="GO" id="GO:0035999">
    <property type="term" value="P:tetrahydrofolate interconversion"/>
    <property type="evidence" value="ECO:0007669"/>
    <property type="project" value="TreeGrafter"/>
</dbReference>
<sequence>MIFFSRIISDIKSEILSLNEGCQFEPTLAVLQVGHREDSDIYLREQIRAAQRCGIRIKCFSFPCSVDAAEVINQIKMLNQNPDIHGIVTQFPLISTQGITAEEIANAIEPNKDVDGVSAAQVARLPNGDYLRSDDGSNFQTHIPCAAAACLLLLQETGLKLSGSRCLVVGRGRLIGVPIASLMLWSANATVTLCHEGTRCLEDEVTRAEIVITGVGKPGIVRGEWIRPGAAVIDCGMNTPPSASCRITDGERKLVGDVNFEEAVDHAGWITPVPGGVGPVTVALLLRNTLNAAKKYHGLTTHPLLMTPTGVFSDQLGELRNSLAQSV</sequence>
<dbReference type="EC" id="3.5.4.9" evidence="3"/>
<dbReference type="OrthoDB" id="5126881at2759"/>
<evidence type="ECO:0000256" key="4">
    <source>
        <dbReference type="ARBA" id="ARBA00012859"/>
    </source>
</evidence>
<dbReference type="SUPFAM" id="SSF53223">
    <property type="entry name" value="Aminoacid dehydrogenase-like, N-terminal domain"/>
    <property type="match status" value="1"/>
</dbReference>
<evidence type="ECO:0000259" key="13">
    <source>
        <dbReference type="Pfam" id="PF00763"/>
    </source>
</evidence>
<accession>A0A0R3U699</accession>
<comment type="catalytic activity">
    <reaction evidence="12">
        <text>(6S)-5,6,7,8-tetrahydrofolate + formate + ATP = (6R)-10-formyltetrahydrofolate + ADP + phosphate</text>
        <dbReference type="Rhea" id="RHEA:20221"/>
        <dbReference type="ChEBI" id="CHEBI:15740"/>
        <dbReference type="ChEBI" id="CHEBI:30616"/>
        <dbReference type="ChEBI" id="CHEBI:43474"/>
        <dbReference type="ChEBI" id="CHEBI:57453"/>
        <dbReference type="ChEBI" id="CHEBI:195366"/>
        <dbReference type="ChEBI" id="CHEBI:456216"/>
        <dbReference type="EC" id="6.3.4.3"/>
    </reaction>
</comment>
<dbReference type="InterPro" id="IPR020630">
    <property type="entry name" value="THF_DH/CycHdrlase_cat_dom"/>
</dbReference>
<proteinExistence type="inferred from homology"/>
<gene>
    <name evidence="15" type="ORF">MCOS_LOCUS2286</name>
</gene>
<dbReference type="PANTHER" id="PTHR48099">
    <property type="entry name" value="C-1-TETRAHYDROFOLATE SYNTHASE, CYTOPLASMIC-RELATED"/>
    <property type="match status" value="1"/>
</dbReference>
<dbReference type="GO" id="GO:0004488">
    <property type="term" value="F:methylenetetrahydrofolate dehydrogenase (NADP+) activity"/>
    <property type="evidence" value="ECO:0007669"/>
    <property type="project" value="UniProtKB-EC"/>
</dbReference>
<dbReference type="InterPro" id="IPR000672">
    <property type="entry name" value="THF_DH/CycHdrlase"/>
</dbReference>
<evidence type="ECO:0000256" key="1">
    <source>
        <dbReference type="ARBA" id="ARBA00004777"/>
    </source>
</evidence>
<dbReference type="InterPro" id="IPR046346">
    <property type="entry name" value="Aminoacid_DH-like_N_sf"/>
</dbReference>
<keyword evidence="9" id="KW-0560">Oxidoreductase</keyword>
<evidence type="ECO:0000256" key="2">
    <source>
        <dbReference type="ARBA" id="ARBA00011738"/>
    </source>
</evidence>
<dbReference type="FunFam" id="3.40.50.10860:FF:000005">
    <property type="entry name" value="C-1-tetrahydrofolate synthase, cytoplasmic, putative"/>
    <property type="match status" value="1"/>
</dbReference>
<organism evidence="15 16">
    <name type="scientific">Mesocestoides corti</name>
    <name type="common">Flatworm</name>
    <dbReference type="NCBI Taxonomy" id="53468"/>
    <lineage>
        <taxon>Eukaryota</taxon>
        <taxon>Metazoa</taxon>
        <taxon>Spiralia</taxon>
        <taxon>Lophotrochozoa</taxon>
        <taxon>Platyhelminthes</taxon>
        <taxon>Cestoda</taxon>
        <taxon>Eucestoda</taxon>
        <taxon>Cyclophyllidea</taxon>
        <taxon>Mesocestoididae</taxon>
        <taxon>Mesocestoides</taxon>
    </lineage>
</organism>
<keyword evidence="6" id="KW-0554">One-carbon metabolism</keyword>
<dbReference type="STRING" id="53468.A0A0R3U699"/>
<evidence type="ECO:0000313" key="15">
    <source>
        <dbReference type="EMBL" id="VDD76283.1"/>
    </source>
</evidence>
<dbReference type="InterPro" id="IPR036291">
    <property type="entry name" value="NAD(P)-bd_dom_sf"/>
</dbReference>
<dbReference type="Gene3D" id="3.40.50.10860">
    <property type="entry name" value="Leucine Dehydrogenase, chain A, domain 1"/>
    <property type="match status" value="1"/>
</dbReference>
<keyword evidence="16" id="KW-1185">Reference proteome</keyword>
<evidence type="ECO:0000256" key="7">
    <source>
        <dbReference type="ARBA" id="ARBA00022801"/>
    </source>
</evidence>
<evidence type="ECO:0000256" key="12">
    <source>
        <dbReference type="ARBA" id="ARBA00049033"/>
    </source>
</evidence>
<dbReference type="Pfam" id="PF02882">
    <property type="entry name" value="THF_DHG_CYH_C"/>
    <property type="match status" value="1"/>
</dbReference>
<dbReference type="Proteomes" id="UP000267029">
    <property type="component" value="Unassembled WGS sequence"/>
</dbReference>
<dbReference type="GO" id="GO:0005829">
    <property type="term" value="C:cytosol"/>
    <property type="evidence" value="ECO:0007669"/>
    <property type="project" value="TreeGrafter"/>
</dbReference>
<comment type="subunit">
    <text evidence="2">Homodimer.</text>
</comment>
<keyword evidence="10" id="KW-0511">Multifunctional enzyme</keyword>
<dbReference type="SUPFAM" id="SSF51735">
    <property type="entry name" value="NAD(P)-binding Rossmann-fold domains"/>
    <property type="match status" value="1"/>
</dbReference>
<keyword evidence="7" id="KW-0378">Hydrolase</keyword>
<dbReference type="AlphaFoldDB" id="A0A0R3U699"/>
<comment type="pathway">
    <text evidence="1">One-carbon metabolism; tetrahydrofolate interconversion.</text>
</comment>
<protein>
    <recommendedName>
        <fullName evidence="5">C-1-tetrahydrofolate synthase, cytoplasmic</fullName>
        <ecNumber evidence="4">1.5.1.5</ecNumber>
        <ecNumber evidence="3">3.5.4.9</ecNumber>
    </recommendedName>
</protein>
<keyword evidence="8" id="KW-0521">NADP</keyword>
<dbReference type="EMBL" id="UXSR01000359">
    <property type="protein sequence ID" value="VDD76283.1"/>
    <property type="molecule type" value="Genomic_DNA"/>
</dbReference>
<dbReference type="HAMAP" id="MF_01576">
    <property type="entry name" value="THF_DHG_CYH"/>
    <property type="match status" value="1"/>
</dbReference>
<evidence type="ECO:0000313" key="16">
    <source>
        <dbReference type="Proteomes" id="UP000267029"/>
    </source>
</evidence>
<evidence type="ECO:0000256" key="10">
    <source>
        <dbReference type="ARBA" id="ARBA00023268"/>
    </source>
</evidence>
<evidence type="ECO:0000256" key="8">
    <source>
        <dbReference type="ARBA" id="ARBA00022857"/>
    </source>
</evidence>